<evidence type="ECO:0000313" key="3">
    <source>
        <dbReference type="Proteomes" id="UP001151760"/>
    </source>
</evidence>
<keyword evidence="2" id="KW-0548">Nucleotidyltransferase</keyword>
<dbReference type="Gene3D" id="1.10.340.70">
    <property type="match status" value="1"/>
</dbReference>
<organism evidence="2 3">
    <name type="scientific">Tanacetum coccineum</name>
    <dbReference type="NCBI Taxonomy" id="301880"/>
    <lineage>
        <taxon>Eukaryota</taxon>
        <taxon>Viridiplantae</taxon>
        <taxon>Streptophyta</taxon>
        <taxon>Embryophyta</taxon>
        <taxon>Tracheophyta</taxon>
        <taxon>Spermatophyta</taxon>
        <taxon>Magnoliopsida</taxon>
        <taxon>eudicotyledons</taxon>
        <taxon>Gunneridae</taxon>
        <taxon>Pentapetalae</taxon>
        <taxon>asterids</taxon>
        <taxon>campanulids</taxon>
        <taxon>Asterales</taxon>
        <taxon>Asteraceae</taxon>
        <taxon>Asteroideae</taxon>
        <taxon>Anthemideae</taxon>
        <taxon>Anthemidinae</taxon>
        <taxon>Tanacetum</taxon>
    </lineage>
</organism>
<reference evidence="2" key="2">
    <citation type="submission" date="2022-01" db="EMBL/GenBank/DDBJ databases">
        <authorList>
            <person name="Yamashiro T."/>
            <person name="Shiraishi A."/>
            <person name="Satake H."/>
            <person name="Nakayama K."/>
        </authorList>
    </citation>
    <scope>NUCLEOTIDE SEQUENCE</scope>
</reference>
<dbReference type="PANTHER" id="PTHR37984:SF5">
    <property type="entry name" value="PROTEIN NYNRIN-LIKE"/>
    <property type="match status" value="1"/>
</dbReference>
<dbReference type="Pfam" id="PF17921">
    <property type="entry name" value="Integrase_H2C2"/>
    <property type="match status" value="1"/>
</dbReference>
<protein>
    <submittedName>
        <fullName evidence="2">Reverse transcriptase domain-containing protein</fullName>
    </submittedName>
</protein>
<feature type="domain" description="Integrase zinc-binding" evidence="1">
    <location>
        <begin position="281"/>
        <end position="333"/>
    </location>
</feature>
<dbReference type="Proteomes" id="UP001151760">
    <property type="component" value="Unassembled WGS sequence"/>
</dbReference>
<keyword evidence="2" id="KW-0808">Transferase</keyword>
<dbReference type="GO" id="GO:0003964">
    <property type="term" value="F:RNA-directed DNA polymerase activity"/>
    <property type="evidence" value="ECO:0007669"/>
    <property type="project" value="UniProtKB-KW"/>
</dbReference>
<gene>
    <name evidence="2" type="ORF">Tco_0824028</name>
</gene>
<keyword evidence="3" id="KW-1185">Reference proteome</keyword>
<dbReference type="InterPro" id="IPR041588">
    <property type="entry name" value="Integrase_H2C2"/>
</dbReference>
<evidence type="ECO:0000259" key="1">
    <source>
        <dbReference type="Pfam" id="PF17921"/>
    </source>
</evidence>
<name>A0ABQ5APM1_9ASTR</name>
<comment type="caution">
    <text evidence="2">The sequence shown here is derived from an EMBL/GenBank/DDBJ whole genome shotgun (WGS) entry which is preliminary data.</text>
</comment>
<dbReference type="PANTHER" id="PTHR37984">
    <property type="entry name" value="PROTEIN CBG26694"/>
    <property type="match status" value="1"/>
</dbReference>
<dbReference type="InterPro" id="IPR050951">
    <property type="entry name" value="Retrovirus_Pol_polyprotein"/>
</dbReference>
<evidence type="ECO:0000313" key="2">
    <source>
        <dbReference type="EMBL" id="GJT02859.1"/>
    </source>
</evidence>
<dbReference type="EMBL" id="BQNB010012380">
    <property type="protein sequence ID" value="GJT02859.1"/>
    <property type="molecule type" value="Genomic_DNA"/>
</dbReference>
<proteinExistence type="predicted"/>
<keyword evidence="2" id="KW-0695">RNA-directed DNA polymerase</keyword>
<reference evidence="2" key="1">
    <citation type="journal article" date="2022" name="Int. J. Mol. Sci.">
        <title>Draft Genome of Tanacetum Coccineum: Genomic Comparison of Closely Related Tanacetum-Family Plants.</title>
        <authorList>
            <person name="Yamashiro T."/>
            <person name="Shiraishi A."/>
            <person name="Nakayama K."/>
            <person name="Satake H."/>
        </authorList>
    </citation>
    <scope>NUCLEOTIDE SEQUENCE</scope>
</reference>
<sequence>MEVFTLMLRRQVSKEKKLKYHWGCKKLSILNLCFVNDLMLFFHGDVISASIIKRALDEFCLVSGIFPVKYLGIPMDLNRISKSDCKVLLENVKKRIDDWRNKNLSFARRLQLIASVLNSLNAFWASIFILPQGTCKDVDKLLNVWTEVAESAFFRVSKKALLQTPILEFVLFTNHDSLRHIRTQDKVSHKHGRWLSFLKKFTFVVKHKTGISNRAADALSRRSNLLVSMQVDVTGLDVIREQLTLDPYFSIVLQGVQSKQKPDFNIHDGFLLKKNQLCIPDTSLRLKIIKELHGEEHVSRDRTLQFVQASYFWPTMRKEVDRYVKRCRICQFLKGTDTNAGLYMPLHVPVQPGVDINMDFVLGLPLSFPVSGLVPKKAAGFYWKGCMEGYKAVREILVLTKDRFPVGEYNKLSAKKIGPLEIVEFKRLPDRVSQLYLQSCLTERLKSRQNTNLASYLSQSYLMLTLEGFPFITVNTKEYHSKCSGHYHEDNA</sequence>
<accession>A0ABQ5APM1</accession>